<proteinExistence type="predicted"/>
<keyword evidence="3" id="KW-1185">Reference proteome</keyword>
<reference evidence="2" key="1">
    <citation type="journal article" date="2023" name="Mol. Phylogenet. Evol.">
        <title>Genome-scale phylogeny and comparative genomics of the fungal order Sordariales.</title>
        <authorList>
            <person name="Hensen N."/>
            <person name="Bonometti L."/>
            <person name="Westerberg I."/>
            <person name="Brannstrom I.O."/>
            <person name="Guillou S."/>
            <person name="Cros-Aarteil S."/>
            <person name="Calhoun S."/>
            <person name="Haridas S."/>
            <person name="Kuo A."/>
            <person name="Mondo S."/>
            <person name="Pangilinan J."/>
            <person name="Riley R."/>
            <person name="LaButti K."/>
            <person name="Andreopoulos B."/>
            <person name="Lipzen A."/>
            <person name="Chen C."/>
            <person name="Yan M."/>
            <person name="Daum C."/>
            <person name="Ng V."/>
            <person name="Clum A."/>
            <person name="Steindorff A."/>
            <person name="Ohm R.A."/>
            <person name="Martin F."/>
            <person name="Silar P."/>
            <person name="Natvig D.O."/>
            <person name="Lalanne C."/>
            <person name="Gautier V."/>
            <person name="Ament-Velasquez S.L."/>
            <person name="Kruys A."/>
            <person name="Hutchinson M.I."/>
            <person name="Powell A.J."/>
            <person name="Barry K."/>
            <person name="Miller A.N."/>
            <person name="Grigoriev I.V."/>
            <person name="Debuchy R."/>
            <person name="Gladieux P."/>
            <person name="Hiltunen Thoren M."/>
            <person name="Johannesson H."/>
        </authorList>
    </citation>
    <scope>NUCLEOTIDE SEQUENCE</scope>
    <source>
        <strain evidence="2">CBS 314.62</strain>
    </source>
</reference>
<feature type="compositionally biased region" description="Polar residues" evidence="1">
    <location>
        <begin position="1"/>
        <end position="22"/>
    </location>
</feature>
<reference evidence="2" key="2">
    <citation type="submission" date="2023-06" db="EMBL/GenBank/DDBJ databases">
        <authorList>
            <consortium name="Lawrence Berkeley National Laboratory"/>
            <person name="Haridas S."/>
            <person name="Hensen N."/>
            <person name="Bonometti L."/>
            <person name="Westerberg I."/>
            <person name="Brannstrom I.O."/>
            <person name="Guillou S."/>
            <person name="Cros-Aarteil S."/>
            <person name="Calhoun S."/>
            <person name="Kuo A."/>
            <person name="Mondo S."/>
            <person name="Pangilinan J."/>
            <person name="Riley R."/>
            <person name="Labutti K."/>
            <person name="Andreopoulos B."/>
            <person name="Lipzen A."/>
            <person name="Chen C."/>
            <person name="Yanf M."/>
            <person name="Daum C."/>
            <person name="Ng V."/>
            <person name="Clum A."/>
            <person name="Steindorff A."/>
            <person name="Ohm R."/>
            <person name="Martin F."/>
            <person name="Silar P."/>
            <person name="Natvig D."/>
            <person name="Lalanne C."/>
            <person name="Gautier V."/>
            <person name="Ament-Velasquez S.L."/>
            <person name="Kruys A."/>
            <person name="Hutchinson M.I."/>
            <person name="Powell A.J."/>
            <person name="Barry K."/>
            <person name="Miller A.N."/>
            <person name="Grigoriev I.V."/>
            <person name="Debuchy R."/>
            <person name="Gladieux P."/>
            <person name="Thoren M.H."/>
            <person name="Johannesson H."/>
        </authorList>
    </citation>
    <scope>NUCLEOTIDE SEQUENCE</scope>
    <source>
        <strain evidence="2">CBS 314.62</strain>
    </source>
</reference>
<evidence type="ECO:0000256" key="1">
    <source>
        <dbReference type="SAM" id="MobiDB-lite"/>
    </source>
</evidence>
<evidence type="ECO:0000313" key="2">
    <source>
        <dbReference type="EMBL" id="KAK3685565.1"/>
    </source>
</evidence>
<organism evidence="2 3">
    <name type="scientific">Podospora appendiculata</name>
    <dbReference type="NCBI Taxonomy" id="314037"/>
    <lineage>
        <taxon>Eukaryota</taxon>
        <taxon>Fungi</taxon>
        <taxon>Dikarya</taxon>
        <taxon>Ascomycota</taxon>
        <taxon>Pezizomycotina</taxon>
        <taxon>Sordariomycetes</taxon>
        <taxon>Sordariomycetidae</taxon>
        <taxon>Sordariales</taxon>
        <taxon>Podosporaceae</taxon>
        <taxon>Podospora</taxon>
    </lineage>
</organism>
<feature type="compositionally biased region" description="Basic and acidic residues" evidence="1">
    <location>
        <begin position="89"/>
        <end position="106"/>
    </location>
</feature>
<sequence>MASPDQSAPTGNASHKSFTQATDELKAKLDEAATRTKHPHQGKDSEGSSLVDKVSKYVPASVSKMLGKHEASDNPVGQGEETTPPGPPHRPEHDANIGEFLRDTHRSTGISLDEN</sequence>
<protein>
    <submittedName>
        <fullName evidence="2">Uncharacterized protein</fullName>
    </submittedName>
</protein>
<comment type="caution">
    <text evidence="2">The sequence shown here is derived from an EMBL/GenBank/DDBJ whole genome shotgun (WGS) entry which is preliminary data.</text>
</comment>
<gene>
    <name evidence="2" type="ORF">B0T22DRAFT_465994</name>
</gene>
<dbReference type="EMBL" id="JAULSO010000003">
    <property type="protein sequence ID" value="KAK3685565.1"/>
    <property type="molecule type" value="Genomic_DNA"/>
</dbReference>
<accession>A0AAE1CAI7</accession>
<dbReference type="Proteomes" id="UP001270362">
    <property type="component" value="Unassembled WGS sequence"/>
</dbReference>
<evidence type="ECO:0000313" key="3">
    <source>
        <dbReference type="Proteomes" id="UP001270362"/>
    </source>
</evidence>
<feature type="compositionally biased region" description="Basic and acidic residues" evidence="1">
    <location>
        <begin position="23"/>
        <end position="34"/>
    </location>
</feature>
<dbReference type="AlphaFoldDB" id="A0AAE1CAI7"/>
<feature type="region of interest" description="Disordered" evidence="1">
    <location>
        <begin position="1"/>
        <end position="115"/>
    </location>
</feature>
<name>A0AAE1CAI7_9PEZI</name>